<keyword evidence="5" id="KW-1185">Reference proteome</keyword>
<reference evidence="4 5" key="1">
    <citation type="journal article" date="2021" name="BMC Biol.">
        <title>Horizontally acquired antibacterial genes associated with adaptive radiation of ladybird beetles.</title>
        <authorList>
            <person name="Li H.S."/>
            <person name="Tang X.F."/>
            <person name="Huang Y.H."/>
            <person name="Xu Z.Y."/>
            <person name="Chen M.L."/>
            <person name="Du X.Y."/>
            <person name="Qiu B.Y."/>
            <person name="Chen P.T."/>
            <person name="Zhang W."/>
            <person name="Slipinski A."/>
            <person name="Escalona H.E."/>
            <person name="Waterhouse R.M."/>
            <person name="Zwick A."/>
            <person name="Pang H."/>
        </authorList>
    </citation>
    <scope>NUCLEOTIDE SEQUENCE [LARGE SCALE GENOMIC DNA]</scope>
    <source>
        <strain evidence="4">SYSU2018</strain>
    </source>
</reference>
<dbReference type="AlphaFoldDB" id="A0ABD2MYZ7"/>
<dbReference type="InterPro" id="IPR040079">
    <property type="entry name" value="Glutathione_S-Trfase"/>
</dbReference>
<dbReference type="Pfam" id="PF13417">
    <property type="entry name" value="GST_N_3"/>
    <property type="match status" value="1"/>
</dbReference>
<name>A0ABD2MYZ7_9CUCU</name>
<feature type="domain" description="GST C-terminal" evidence="3">
    <location>
        <begin position="88"/>
        <end position="215"/>
    </location>
</feature>
<dbReference type="SUPFAM" id="SSF52833">
    <property type="entry name" value="Thioredoxin-like"/>
    <property type="match status" value="1"/>
</dbReference>
<evidence type="ECO:0000259" key="3">
    <source>
        <dbReference type="PROSITE" id="PS50405"/>
    </source>
</evidence>
<sequence>MAPSLYMLPGSPPVRAVLITAKELGVELNLKSLDLLVGDHLKEEFIKINPAHTIPTLDDDGFILWESAAIMCYLVSKYGKKDSLYPKDINKRATIDQLLHLSTSSFSSFLNVFRPIIVEKKKKSTITQENIDKLFKNIDILEKILGDKKYLTGDDYTLADFSFISWISTADTAYPVTEDRFPKVKAWWKRLEELPCYEVNREGVSMFANIWASRD</sequence>
<dbReference type="PANTHER" id="PTHR43969:SF9">
    <property type="entry name" value="GLUTATHIONE S TRANSFERASE D10, ISOFORM A-RELATED"/>
    <property type="match status" value="1"/>
</dbReference>
<proteinExistence type="predicted"/>
<dbReference type="SUPFAM" id="SSF47616">
    <property type="entry name" value="GST C-terminal domain-like"/>
    <property type="match status" value="1"/>
</dbReference>
<dbReference type="InterPro" id="IPR036282">
    <property type="entry name" value="Glutathione-S-Trfase_C_sf"/>
</dbReference>
<evidence type="ECO:0000259" key="2">
    <source>
        <dbReference type="PROSITE" id="PS50404"/>
    </source>
</evidence>
<dbReference type="PANTHER" id="PTHR43969">
    <property type="entry name" value="GLUTATHIONE S TRANSFERASE D10, ISOFORM A-RELATED"/>
    <property type="match status" value="1"/>
</dbReference>
<dbReference type="Pfam" id="PF00043">
    <property type="entry name" value="GST_C"/>
    <property type="match status" value="1"/>
</dbReference>
<dbReference type="Gene3D" id="3.40.30.10">
    <property type="entry name" value="Glutaredoxin"/>
    <property type="match status" value="1"/>
</dbReference>
<comment type="caution">
    <text evidence="4">The sequence shown here is derived from an EMBL/GenBank/DDBJ whole genome shotgun (WGS) entry which is preliminary data.</text>
</comment>
<accession>A0ABD2MYZ7</accession>
<evidence type="ECO:0000313" key="5">
    <source>
        <dbReference type="Proteomes" id="UP001516400"/>
    </source>
</evidence>
<dbReference type="EMBL" id="JABFTP020000042">
    <property type="protein sequence ID" value="KAL3271600.1"/>
    <property type="molecule type" value="Genomic_DNA"/>
</dbReference>
<evidence type="ECO:0008006" key="6">
    <source>
        <dbReference type="Google" id="ProtNLM"/>
    </source>
</evidence>
<dbReference type="InterPro" id="IPR004046">
    <property type="entry name" value="GST_C"/>
</dbReference>
<dbReference type="FunFam" id="1.20.1050.10:FF:000007">
    <property type="entry name" value="Glutathione S-transferase 1-1"/>
    <property type="match status" value="1"/>
</dbReference>
<gene>
    <name evidence="4" type="ORF">HHI36_022075</name>
</gene>
<dbReference type="FunFam" id="3.40.30.10:FF:000034">
    <property type="entry name" value="glutathione S-transferase 1"/>
    <property type="match status" value="1"/>
</dbReference>
<dbReference type="SFLD" id="SFLDG01153">
    <property type="entry name" value="Main.4:_Theta-like"/>
    <property type="match status" value="1"/>
</dbReference>
<dbReference type="SFLD" id="SFLDG00358">
    <property type="entry name" value="Main_(cytGST)"/>
    <property type="match status" value="1"/>
</dbReference>
<comment type="subunit">
    <text evidence="1">Homodimer.</text>
</comment>
<protein>
    <recommendedName>
        <fullName evidence="6">Glutathione S-transferase</fullName>
    </recommendedName>
</protein>
<dbReference type="Proteomes" id="UP001516400">
    <property type="component" value="Unassembled WGS sequence"/>
</dbReference>
<dbReference type="PROSITE" id="PS50405">
    <property type="entry name" value="GST_CTER"/>
    <property type="match status" value="1"/>
</dbReference>
<dbReference type="InterPro" id="IPR036249">
    <property type="entry name" value="Thioredoxin-like_sf"/>
</dbReference>
<evidence type="ECO:0000256" key="1">
    <source>
        <dbReference type="ARBA" id="ARBA00011738"/>
    </source>
</evidence>
<dbReference type="InterPro" id="IPR010987">
    <property type="entry name" value="Glutathione-S-Trfase_C-like"/>
</dbReference>
<feature type="domain" description="GST N-terminal" evidence="2">
    <location>
        <begin position="1"/>
        <end position="82"/>
    </location>
</feature>
<evidence type="ECO:0000313" key="4">
    <source>
        <dbReference type="EMBL" id="KAL3271600.1"/>
    </source>
</evidence>
<dbReference type="PROSITE" id="PS50404">
    <property type="entry name" value="GST_NTER"/>
    <property type="match status" value="1"/>
</dbReference>
<dbReference type="Gene3D" id="1.20.1050.10">
    <property type="match status" value="1"/>
</dbReference>
<dbReference type="CDD" id="cd03045">
    <property type="entry name" value="GST_N_Delta_Epsilon"/>
    <property type="match status" value="1"/>
</dbReference>
<organism evidence="4 5">
    <name type="scientific">Cryptolaemus montrouzieri</name>
    <dbReference type="NCBI Taxonomy" id="559131"/>
    <lineage>
        <taxon>Eukaryota</taxon>
        <taxon>Metazoa</taxon>
        <taxon>Ecdysozoa</taxon>
        <taxon>Arthropoda</taxon>
        <taxon>Hexapoda</taxon>
        <taxon>Insecta</taxon>
        <taxon>Pterygota</taxon>
        <taxon>Neoptera</taxon>
        <taxon>Endopterygota</taxon>
        <taxon>Coleoptera</taxon>
        <taxon>Polyphaga</taxon>
        <taxon>Cucujiformia</taxon>
        <taxon>Coccinelloidea</taxon>
        <taxon>Coccinellidae</taxon>
        <taxon>Scymninae</taxon>
        <taxon>Scymnini</taxon>
        <taxon>Cryptolaemus</taxon>
    </lineage>
</organism>
<dbReference type="GO" id="GO:0003824">
    <property type="term" value="F:catalytic activity"/>
    <property type="evidence" value="ECO:0007669"/>
    <property type="project" value="UniProtKB-ARBA"/>
</dbReference>
<dbReference type="InterPro" id="IPR004045">
    <property type="entry name" value="Glutathione_S-Trfase_N"/>
</dbReference>
<dbReference type="SFLD" id="SFLDS00019">
    <property type="entry name" value="Glutathione_Transferase_(cytos"/>
    <property type="match status" value="1"/>
</dbReference>